<protein>
    <recommendedName>
        <fullName evidence="3">Nucleoside 2-deoxyribosyltransferase</fullName>
    </recommendedName>
</protein>
<name>A0A0F9HJ71_9ZZZZ</name>
<gene>
    <name evidence="2" type="ORF">LCGC14_1696120</name>
</gene>
<dbReference type="Gene3D" id="3.40.50.450">
    <property type="match status" value="1"/>
</dbReference>
<accession>A0A0F9HJ71</accession>
<reference evidence="2" key="1">
    <citation type="journal article" date="2015" name="Nature">
        <title>Complex archaea that bridge the gap between prokaryotes and eukaryotes.</title>
        <authorList>
            <person name="Spang A."/>
            <person name="Saw J.H."/>
            <person name="Jorgensen S.L."/>
            <person name="Zaremba-Niedzwiedzka K."/>
            <person name="Martijn J."/>
            <person name="Lind A.E."/>
            <person name="van Eijk R."/>
            <person name="Schleper C."/>
            <person name="Guy L."/>
            <person name="Ettema T.J."/>
        </authorList>
    </citation>
    <scope>NUCLEOTIDE SEQUENCE</scope>
</reference>
<dbReference type="SUPFAM" id="SSF52309">
    <property type="entry name" value="N-(deoxy)ribosyltransferase-like"/>
    <property type="match status" value="1"/>
</dbReference>
<evidence type="ECO:0000313" key="2">
    <source>
        <dbReference type="EMBL" id="KKM15436.1"/>
    </source>
</evidence>
<comment type="caution">
    <text evidence="2">The sequence shown here is derived from an EMBL/GenBank/DDBJ whole genome shotgun (WGS) entry which is preliminary data.</text>
</comment>
<dbReference type="AlphaFoldDB" id="A0A0F9HJ71"/>
<proteinExistence type="predicted"/>
<organism evidence="2">
    <name type="scientific">marine sediment metagenome</name>
    <dbReference type="NCBI Taxonomy" id="412755"/>
    <lineage>
        <taxon>unclassified sequences</taxon>
        <taxon>metagenomes</taxon>
        <taxon>ecological metagenomes</taxon>
    </lineage>
</organism>
<feature type="region of interest" description="Disordered" evidence="1">
    <location>
        <begin position="39"/>
        <end position="64"/>
    </location>
</feature>
<dbReference type="EMBL" id="LAZR01014909">
    <property type="protein sequence ID" value="KKM15436.1"/>
    <property type="molecule type" value="Genomic_DNA"/>
</dbReference>
<evidence type="ECO:0000256" key="1">
    <source>
        <dbReference type="SAM" id="MobiDB-lite"/>
    </source>
</evidence>
<evidence type="ECO:0008006" key="3">
    <source>
        <dbReference type="Google" id="ProtNLM"/>
    </source>
</evidence>
<sequence>MRVYSSGPITGLTPKQAGEWRSYVREKLELHDIEVRDPLRGSKDLHNPRAKIKPSAEEYSDAPELSDTALTYRDRLDVLTSDIIFVNLLGAKEKSIGTICEISIGWDHRKMVVAVMEEKGNVHDHPFIRAMLSARFSDLDQAIQYVVDSAA</sequence>